<feature type="compositionally biased region" description="Low complexity" evidence="1">
    <location>
        <begin position="34"/>
        <end position="56"/>
    </location>
</feature>
<evidence type="ECO:0000313" key="5">
    <source>
        <dbReference type="Proteomes" id="UP000230886"/>
    </source>
</evidence>
<organism evidence="4 5">
    <name type="scientific">Rhodococcus qingshengii</name>
    <dbReference type="NCBI Taxonomy" id="334542"/>
    <lineage>
        <taxon>Bacteria</taxon>
        <taxon>Bacillati</taxon>
        <taxon>Actinomycetota</taxon>
        <taxon>Actinomycetes</taxon>
        <taxon>Mycobacteriales</taxon>
        <taxon>Nocardiaceae</taxon>
        <taxon>Rhodococcus</taxon>
        <taxon>Rhodococcus erythropolis group</taxon>
    </lineage>
</organism>
<dbReference type="EMBL" id="NOVD01000002">
    <property type="protein sequence ID" value="PCK28455.1"/>
    <property type="molecule type" value="Genomic_DNA"/>
</dbReference>
<dbReference type="GeneID" id="64139099"/>
<dbReference type="Proteomes" id="UP001217325">
    <property type="component" value="Unassembled WGS sequence"/>
</dbReference>
<dbReference type="Proteomes" id="UP000230886">
    <property type="component" value="Unassembled WGS sequence"/>
</dbReference>
<dbReference type="AlphaFoldDB" id="A0A069JJH1"/>
<proteinExistence type="predicted"/>
<comment type="caution">
    <text evidence="4">The sequence shown here is derived from an EMBL/GenBank/DDBJ whole genome shotgun (WGS) entry which is preliminary data.</text>
</comment>
<feature type="region of interest" description="Disordered" evidence="1">
    <location>
        <begin position="25"/>
        <end position="82"/>
    </location>
</feature>
<name>A0A069JJH1_RHOSG</name>
<feature type="chain" id="PRO_5043118086" description="Lipoprotein" evidence="2">
    <location>
        <begin position="19"/>
        <end position="156"/>
    </location>
</feature>
<dbReference type="PROSITE" id="PS51257">
    <property type="entry name" value="PROKAR_LIPOPROTEIN"/>
    <property type="match status" value="1"/>
</dbReference>
<sequence length="156" mass="15931">MKKTITGFIGACSLVALVACGSDGDKPTEVGTLTSSASATTTATSTTSSEAPATSSEIPTETPSVDSSAPAEVPSDPNVSSALPRTYAQACSDVLRYLDAYQPAIDESGEEMGMTRESLANDMLTSIQAYPEWSSLSADEQAEVTRGFAAATAGSC</sequence>
<evidence type="ECO:0000256" key="1">
    <source>
        <dbReference type="SAM" id="MobiDB-lite"/>
    </source>
</evidence>
<reference evidence="4 5" key="1">
    <citation type="submission" date="2017-07" db="EMBL/GenBank/DDBJ databases">
        <title>Draft sequence of Rhodococcus enclensis 23b-28.</title>
        <authorList>
            <person name="Besaury L."/>
            <person name="Sancelme M."/>
            <person name="Amato P."/>
            <person name="Lallement A."/>
            <person name="Delort A.-M."/>
        </authorList>
    </citation>
    <scope>NUCLEOTIDE SEQUENCE [LARGE SCALE GENOMIC DNA]</scope>
    <source>
        <strain evidence="4 5">23b-28</strain>
    </source>
</reference>
<feature type="signal peptide" evidence="2">
    <location>
        <begin position="1"/>
        <end position="18"/>
    </location>
</feature>
<dbReference type="RefSeq" id="WP_003945723.1">
    <property type="nucleotide sequence ID" value="NZ_AP023172.1"/>
</dbReference>
<evidence type="ECO:0000313" key="3">
    <source>
        <dbReference type="EMBL" id="MDE8643871.1"/>
    </source>
</evidence>
<accession>A0A1C4GJR5</accession>
<keyword evidence="2" id="KW-0732">Signal</keyword>
<accession>A0A069JJH1</accession>
<evidence type="ECO:0000313" key="4">
    <source>
        <dbReference type="EMBL" id="PCK28455.1"/>
    </source>
</evidence>
<evidence type="ECO:0008006" key="6">
    <source>
        <dbReference type="Google" id="ProtNLM"/>
    </source>
</evidence>
<gene>
    <name evidence="4" type="ORF">CHR55_03715</name>
    <name evidence="3" type="ORF">PXH69_02850</name>
</gene>
<evidence type="ECO:0000256" key="2">
    <source>
        <dbReference type="SAM" id="SignalP"/>
    </source>
</evidence>
<reference evidence="3" key="2">
    <citation type="submission" date="2023-02" db="EMBL/GenBank/DDBJ databases">
        <title>A novel hydrolase synthesized by Rhodococcus erythropolis HQ is responsible for the detoxification of Zearalenone.</title>
        <authorList>
            <person name="Hu J."/>
            <person name="Xu J."/>
        </authorList>
    </citation>
    <scope>NUCLEOTIDE SEQUENCE</scope>
    <source>
        <strain evidence="3">HQ</strain>
    </source>
</reference>
<dbReference type="EMBL" id="JARDXE010000001">
    <property type="protein sequence ID" value="MDE8643871.1"/>
    <property type="molecule type" value="Genomic_DNA"/>
</dbReference>
<feature type="compositionally biased region" description="Polar residues" evidence="1">
    <location>
        <begin position="57"/>
        <end position="67"/>
    </location>
</feature>
<protein>
    <recommendedName>
        <fullName evidence="6">Lipoprotein</fullName>
    </recommendedName>
</protein>